<dbReference type="Gene3D" id="3.90.76.10">
    <property type="entry name" value="Dipeptide-binding Protein, Domain 1"/>
    <property type="match status" value="1"/>
</dbReference>
<name>F2LXA4_HIPMA</name>
<dbReference type="InterPro" id="IPR023765">
    <property type="entry name" value="SBP_5_CS"/>
</dbReference>
<evidence type="ECO:0000313" key="8">
    <source>
        <dbReference type="Proteomes" id="UP000008139"/>
    </source>
</evidence>
<dbReference type="InParanoid" id="F2LXA4"/>
<dbReference type="eggNOG" id="COG0747">
    <property type="taxonomic scope" value="Bacteria"/>
</dbReference>
<dbReference type="EMBL" id="CP002606">
    <property type="protein sequence ID" value="AEA34218.1"/>
    <property type="molecule type" value="Genomic_DNA"/>
</dbReference>
<dbReference type="PANTHER" id="PTHR30290:SF10">
    <property type="entry name" value="PERIPLASMIC OLIGOPEPTIDE-BINDING PROTEIN-RELATED"/>
    <property type="match status" value="1"/>
</dbReference>
<evidence type="ECO:0000256" key="4">
    <source>
        <dbReference type="ARBA" id="ARBA00022729"/>
    </source>
</evidence>
<dbReference type="OrthoDB" id="9772924at2"/>
<dbReference type="InterPro" id="IPR030678">
    <property type="entry name" value="Peptide/Ni-bd"/>
</dbReference>
<dbReference type="GO" id="GO:1904680">
    <property type="term" value="F:peptide transmembrane transporter activity"/>
    <property type="evidence" value="ECO:0007669"/>
    <property type="project" value="TreeGrafter"/>
</dbReference>
<accession>F2LXA4</accession>
<dbReference type="KEGG" id="hmr:Hipma_1259"/>
<dbReference type="PANTHER" id="PTHR30290">
    <property type="entry name" value="PERIPLASMIC BINDING COMPONENT OF ABC TRANSPORTER"/>
    <property type="match status" value="1"/>
</dbReference>
<evidence type="ECO:0000259" key="6">
    <source>
        <dbReference type="Pfam" id="PF00496"/>
    </source>
</evidence>
<evidence type="ECO:0000256" key="2">
    <source>
        <dbReference type="ARBA" id="ARBA00005695"/>
    </source>
</evidence>
<dbReference type="Gene3D" id="3.40.190.10">
    <property type="entry name" value="Periplasmic binding protein-like II"/>
    <property type="match status" value="1"/>
</dbReference>
<dbReference type="AlphaFoldDB" id="F2LXA4"/>
<feature type="signal peptide" evidence="5">
    <location>
        <begin position="1"/>
        <end position="24"/>
    </location>
</feature>
<keyword evidence="3" id="KW-0813">Transport</keyword>
<dbReference type="GO" id="GO:0015833">
    <property type="term" value="P:peptide transport"/>
    <property type="evidence" value="ECO:0007669"/>
    <property type="project" value="TreeGrafter"/>
</dbReference>
<keyword evidence="8" id="KW-1185">Reference proteome</keyword>
<feature type="chain" id="PRO_5003281600" evidence="5">
    <location>
        <begin position="25"/>
        <end position="508"/>
    </location>
</feature>
<reference evidence="8" key="2">
    <citation type="submission" date="2011-03" db="EMBL/GenBank/DDBJ databases">
        <title>The complete genome of Hippea maritima DSM 10411.</title>
        <authorList>
            <consortium name="US DOE Joint Genome Institute (JGI-PGF)"/>
            <person name="Lucas S."/>
            <person name="Copeland A."/>
            <person name="Lapidus A."/>
            <person name="Bruce D."/>
            <person name="Goodwin L."/>
            <person name="Pitluck S."/>
            <person name="Peters L."/>
            <person name="Kyrpides N."/>
            <person name="Mavromatis K."/>
            <person name="Pagani I."/>
            <person name="Ivanova N."/>
            <person name="Mikhailova N."/>
            <person name="Lu M."/>
            <person name="Detter J.C."/>
            <person name="Tapia R."/>
            <person name="Han C."/>
            <person name="Land M."/>
            <person name="Hauser L."/>
            <person name="Markowitz V."/>
            <person name="Cheng J.-F."/>
            <person name="Hugenholtz P."/>
            <person name="Woyke T."/>
            <person name="Wu D."/>
            <person name="Spring S."/>
            <person name="Schroeder M."/>
            <person name="Brambilla E."/>
            <person name="Klenk H.-P."/>
            <person name="Eisen J.A."/>
        </authorList>
    </citation>
    <scope>NUCLEOTIDE SEQUENCE [LARGE SCALE GENOMIC DNA]</scope>
    <source>
        <strain evidence="8">ATCC 700847 / DSM 10411 / MH2</strain>
    </source>
</reference>
<proteinExistence type="inferred from homology"/>
<evidence type="ECO:0000256" key="1">
    <source>
        <dbReference type="ARBA" id="ARBA00004196"/>
    </source>
</evidence>
<comment type="similarity">
    <text evidence="2">Belongs to the bacterial solute-binding protein 5 family.</text>
</comment>
<dbReference type="Pfam" id="PF00496">
    <property type="entry name" value="SBP_bac_5"/>
    <property type="match status" value="1"/>
</dbReference>
<dbReference type="Proteomes" id="UP000008139">
    <property type="component" value="Chromosome"/>
</dbReference>
<dbReference type="Gene3D" id="3.10.105.10">
    <property type="entry name" value="Dipeptide-binding Protein, Domain 3"/>
    <property type="match status" value="1"/>
</dbReference>
<protein>
    <submittedName>
        <fullName evidence="7">ABC-type transporter, periplasmic subunit</fullName>
    </submittedName>
</protein>
<keyword evidence="4 5" id="KW-0732">Signal</keyword>
<dbReference type="SUPFAM" id="SSF53850">
    <property type="entry name" value="Periplasmic binding protein-like II"/>
    <property type="match status" value="1"/>
</dbReference>
<dbReference type="InterPro" id="IPR039424">
    <property type="entry name" value="SBP_5"/>
</dbReference>
<dbReference type="PROSITE" id="PS01040">
    <property type="entry name" value="SBP_BACTERIAL_5"/>
    <property type="match status" value="1"/>
</dbReference>
<feature type="domain" description="Solute-binding protein family 5" evidence="6">
    <location>
        <begin position="72"/>
        <end position="427"/>
    </location>
</feature>
<evidence type="ECO:0000313" key="7">
    <source>
        <dbReference type="EMBL" id="AEA34218.1"/>
    </source>
</evidence>
<reference evidence="7 8" key="1">
    <citation type="journal article" date="2011" name="Stand. Genomic Sci.">
        <title>Complete genome sequence of the thermophilic sulfur-reducer Hippea maritima type strain (MH(2)).</title>
        <authorList>
            <person name="Huntemann M."/>
            <person name="Lu M."/>
            <person name="Nolan M."/>
            <person name="Lapidus A."/>
            <person name="Lucas S."/>
            <person name="Hammon N."/>
            <person name="Deshpande S."/>
            <person name="Cheng J.F."/>
            <person name="Tapia R."/>
            <person name="Han C."/>
            <person name="Goodwin L."/>
            <person name="Pitluck S."/>
            <person name="Liolios K."/>
            <person name="Pagani I."/>
            <person name="Ivanova N."/>
            <person name="Ovchinikova G."/>
            <person name="Pati A."/>
            <person name="Chen A."/>
            <person name="Palaniappan K."/>
            <person name="Land M."/>
            <person name="Hauser L."/>
            <person name="Jeffries C.D."/>
            <person name="Detter J.C."/>
            <person name="Brambilla E.M."/>
            <person name="Rohde M."/>
            <person name="Spring S."/>
            <person name="Goker M."/>
            <person name="Woyke T."/>
            <person name="Bristow J."/>
            <person name="Eisen J.A."/>
            <person name="Markowitz V."/>
            <person name="Hugenholtz P."/>
            <person name="Kyrpides N.C."/>
            <person name="Klenk H.P."/>
            <person name="Mavromatis K."/>
        </authorList>
    </citation>
    <scope>NUCLEOTIDE SEQUENCE [LARGE SCALE GENOMIC DNA]</scope>
    <source>
        <strain evidence="8">ATCC 700847 / DSM 10411 / MH2</strain>
    </source>
</reference>
<evidence type="ECO:0000256" key="3">
    <source>
        <dbReference type="ARBA" id="ARBA00022448"/>
    </source>
</evidence>
<dbReference type="GO" id="GO:0030288">
    <property type="term" value="C:outer membrane-bounded periplasmic space"/>
    <property type="evidence" value="ECO:0007669"/>
    <property type="project" value="UniProtKB-ARBA"/>
</dbReference>
<dbReference type="FunCoup" id="F2LXA4">
    <property type="interactions" value="74"/>
</dbReference>
<dbReference type="GO" id="GO:0043190">
    <property type="term" value="C:ATP-binding cassette (ABC) transporter complex"/>
    <property type="evidence" value="ECO:0007669"/>
    <property type="project" value="InterPro"/>
</dbReference>
<dbReference type="PIRSF" id="PIRSF002741">
    <property type="entry name" value="MppA"/>
    <property type="match status" value="1"/>
</dbReference>
<dbReference type="STRING" id="760142.Hipma_1259"/>
<sequence>MKRFFKLLLFLVITLGISLPQAMAISQKDYIIIGTTDKVSSLDPAKAYDYLSDNILQNIMEGLVKYVPGTAKIVPGLAQRWAISKDGLTYTFWLKKNLKFSNGDPINAQAFKYSIERVIKLKGEPSFLLSDIVKNVEVVNDSQFRIHLKYAFAPFINILAFTVSFPVDPKIYKNDAFYNGLPISSGPYMVKKWVRGQQIELVRNPHYHGDKAKTPIVLIKLYRNANALYIALLNKEIDVAYRTLLPQQFKQIKKNKNFKTMIGPSPFIREVVFNVKYKPFDNPKIRKAFAYAINRTQIINDVFNGQVSPLYTLIPEGMWGHKSVMPHYNQKKAIEILKSLGYSKANPLKITLWYSPSHYGSTEAAVALTIKNQLEATGLVKCQLKSAEWATYIDYWTKGVMGMFLLGWYPDYFDPDDYMWPFLATSASPQMGCFYSNKKVDELLLKARKLTDTKDRAKVYEQVQDIMAQDAPYIPLFQGKQRVVLKPNIEGVLLDPLQIFRYYLIRKK</sequence>
<evidence type="ECO:0000256" key="5">
    <source>
        <dbReference type="SAM" id="SignalP"/>
    </source>
</evidence>
<gene>
    <name evidence="7" type="ordered locus">Hipma_1259</name>
</gene>
<comment type="subcellular location">
    <subcellularLocation>
        <location evidence="1">Cell envelope</location>
    </subcellularLocation>
</comment>
<organism evidence="7 8">
    <name type="scientific">Hippea maritima (strain ATCC 700847 / DSM 10411 / MH2)</name>
    <dbReference type="NCBI Taxonomy" id="760142"/>
    <lineage>
        <taxon>Bacteria</taxon>
        <taxon>Pseudomonadati</taxon>
        <taxon>Campylobacterota</taxon>
        <taxon>Desulfurellia</taxon>
        <taxon>Desulfurellales</taxon>
        <taxon>Hippeaceae</taxon>
        <taxon>Hippea</taxon>
    </lineage>
</organism>
<dbReference type="RefSeq" id="WP_013682251.1">
    <property type="nucleotide sequence ID" value="NC_015318.1"/>
</dbReference>
<dbReference type="HOGENOM" id="CLU_017028_7_2_7"/>
<dbReference type="InterPro" id="IPR000914">
    <property type="entry name" value="SBP_5_dom"/>
</dbReference>